<feature type="domain" description="N-acetyltransferase" evidence="1">
    <location>
        <begin position="1"/>
        <end position="146"/>
    </location>
</feature>
<dbReference type="OrthoDB" id="424368at2"/>
<reference evidence="2 3" key="1">
    <citation type="submission" date="2018-03" db="EMBL/GenBank/DDBJ databases">
        <title>Genomic Encyclopedia of Archaeal and Bacterial Type Strains, Phase II (KMG-II): from individual species to whole genera.</title>
        <authorList>
            <person name="Goeker M."/>
        </authorList>
    </citation>
    <scope>NUCLEOTIDE SEQUENCE [LARGE SCALE GENOMIC DNA]</scope>
    <source>
        <strain evidence="2 3">DSM 100214</strain>
    </source>
</reference>
<evidence type="ECO:0000313" key="2">
    <source>
        <dbReference type="EMBL" id="PXV68054.1"/>
    </source>
</evidence>
<keyword evidence="2" id="KW-0808">Transferase</keyword>
<keyword evidence="3" id="KW-1185">Reference proteome</keyword>
<name>A0A2V3PUT6_9BACT</name>
<dbReference type="Gene3D" id="3.40.630.30">
    <property type="match status" value="1"/>
</dbReference>
<dbReference type="InterPro" id="IPR016181">
    <property type="entry name" value="Acyl_CoA_acyltransferase"/>
</dbReference>
<sequence>MQIREYIPEDFSCLTKILHQAVHNIPTDIYTYEQQNAWAPDSILKQNLHLTKTWVCLMDDTIAGFIDFIPSKGYINYLYTHPDYQRKGIASLLYQKVETEAIRLQIEKLTVDASKVALPFFLHKGFTLERENIVERKGVKMINFTVGKIIV</sequence>
<evidence type="ECO:0000259" key="1">
    <source>
        <dbReference type="PROSITE" id="PS51186"/>
    </source>
</evidence>
<comment type="caution">
    <text evidence="2">The sequence shown here is derived from an EMBL/GenBank/DDBJ whole genome shotgun (WGS) entry which is preliminary data.</text>
</comment>
<dbReference type="Pfam" id="PF13673">
    <property type="entry name" value="Acetyltransf_10"/>
    <property type="match status" value="1"/>
</dbReference>
<dbReference type="PROSITE" id="PS51186">
    <property type="entry name" value="GNAT"/>
    <property type="match status" value="1"/>
</dbReference>
<dbReference type="InterPro" id="IPR000182">
    <property type="entry name" value="GNAT_dom"/>
</dbReference>
<dbReference type="AlphaFoldDB" id="A0A2V3PUT6"/>
<dbReference type="SUPFAM" id="SSF55729">
    <property type="entry name" value="Acyl-CoA N-acyltransferases (Nat)"/>
    <property type="match status" value="1"/>
</dbReference>
<dbReference type="EMBL" id="QICL01000002">
    <property type="protein sequence ID" value="PXV68054.1"/>
    <property type="molecule type" value="Genomic_DNA"/>
</dbReference>
<evidence type="ECO:0000313" key="3">
    <source>
        <dbReference type="Proteomes" id="UP000247973"/>
    </source>
</evidence>
<dbReference type="Proteomes" id="UP000247973">
    <property type="component" value="Unassembled WGS sequence"/>
</dbReference>
<accession>A0A2V3PUT6</accession>
<protein>
    <submittedName>
        <fullName evidence="2">Putative acetyltransferase</fullName>
    </submittedName>
</protein>
<dbReference type="GO" id="GO:0016747">
    <property type="term" value="F:acyltransferase activity, transferring groups other than amino-acyl groups"/>
    <property type="evidence" value="ECO:0007669"/>
    <property type="project" value="InterPro"/>
</dbReference>
<organism evidence="2 3">
    <name type="scientific">Dysgonomonas alginatilytica</name>
    <dbReference type="NCBI Taxonomy" id="1605892"/>
    <lineage>
        <taxon>Bacteria</taxon>
        <taxon>Pseudomonadati</taxon>
        <taxon>Bacteroidota</taxon>
        <taxon>Bacteroidia</taxon>
        <taxon>Bacteroidales</taxon>
        <taxon>Dysgonomonadaceae</taxon>
        <taxon>Dysgonomonas</taxon>
    </lineage>
</organism>
<dbReference type="PANTHER" id="PTHR43451">
    <property type="entry name" value="ACETYLTRANSFERASE (GNAT) FAMILY PROTEIN"/>
    <property type="match status" value="1"/>
</dbReference>
<proteinExistence type="predicted"/>
<gene>
    <name evidence="2" type="ORF">CLV62_10284</name>
</gene>
<dbReference type="PANTHER" id="PTHR43451:SF1">
    <property type="entry name" value="ACETYLTRANSFERASE"/>
    <property type="match status" value="1"/>
</dbReference>
<dbReference type="CDD" id="cd04301">
    <property type="entry name" value="NAT_SF"/>
    <property type="match status" value="1"/>
</dbReference>
<dbReference type="InterPro" id="IPR052564">
    <property type="entry name" value="N-acetyltrans/Recomb-assoc"/>
</dbReference>
<dbReference type="RefSeq" id="WP_110309343.1">
    <property type="nucleotide sequence ID" value="NZ_QICL01000002.1"/>
</dbReference>